<sequence>MAEASFPRRSCVFWGINYGFVQTTCFFVFLSCNVNCKCCRTNIAIPLWIYGLRMFRAYFPCNIGDLRNRIMFALEQPCHLHGKL</sequence>
<accession>A0ACB9EJI0</accession>
<keyword evidence="2" id="KW-1185">Reference proteome</keyword>
<protein>
    <submittedName>
        <fullName evidence="1">Uncharacterized protein</fullName>
    </submittedName>
</protein>
<evidence type="ECO:0000313" key="1">
    <source>
        <dbReference type="EMBL" id="KAI3758825.1"/>
    </source>
</evidence>
<dbReference type="EMBL" id="CM042048">
    <property type="protein sequence ID" value="KAI3758825.1"/>
    <property type="molecule type" value="Genomic_DNA"/>
</dbReference>
<evidence type="ECO:0000313" key="2">
    <source>
        <dbReference type="Proteomes" id="UP001055879"/>
    </source>
</evidence>
<name>A0ACB9EJI0_ARCLA</name>
<reference evidence="1 2" key="2">
    <citation type="journal article" date="2022" name="Mol. Ecol. Resour.">
        <title>The genomes of chicory, endive, great burdock and yacon provide insights into Asteraceae paleo-polyploidization history and plant inulin production.</title>
        <authorList>
            <person name="Fan W."/>
            <person name="Wang S."/>
            <person name="Wang H."/>
            <person name="Wang A."/>
            <person name="Jiang F."/>
            <person name="Liu H."/>
            <person name="Zhao H."/>
            <person name="Xu D."/>
            <person name="Zhang Y."/>
        </authorList>
    </citation>
    <scope>NUCLEOTIDE SEQUENCE [LARGE SCALE GENOMIC DNA]</scope>
    <source>
        <strain evidence="2">cv. Niubang</strain>
    </source>
</reference>
<dbReference type="Proteomes" id="UP001055879">
    <property type="component" value="Linkage Group LG02"/>
</dbReference>
<gene>
    <name evidence="1" type="ORF">L6452_06397</name>
</gene>
<organism evidence="1 2">
    <name type="scientific">Arctium lappa</name>
    <name type="common">Greater burdock</name>
    <name type="synonym">Lappa major</name>
    <dbReference type="NCBI Taxonomy" id="4217"/>
    <lineage>
        <taxon>Eukaryota</taxon>
        <taxon>Viridiplantae</taxon>
        <taxon>Streptophyta</taxon>
        <taxon>Embryophyta</taxon>
        <taxon>Tracheophyta</taxon>
        <taxon>Spermatophyta</taxon>
        <taxon>Magnoliopsida</taxon>
        <taxon>eudicotyledons</taxon>
        <taxon>Gunneridae</taxon>
        <taxon>Pentapetalae</taxon>
        <taxon>asterids</taxon>
        <taxon>campanulids</taxon>
        <taxon>Asterales</taxon>
        <taxon>Asteraceae</taxon>
        <taxon>Carduoideae</taxon>
        <taxon>Cardueae</taxon>
        <taxon>Arctiinae</taxon>
        <taxon>Arctium</taxon>
    </lineage>
</organism>
<proteinExistence type="predicted"/>
<comment type="caution">
    <text evidence="1">The sequence shown here is derived from an EMBL/GenBank/DDBJ whole genome shotgun (WGS) entry which is preliminary data.</text>
</comment>
<reference evidence="2" key="1">
    <citation type="journal article" date="2022" name="Mol. Ecol. Resour.">
        <title>The genomes of chicory, endive, great burdock and yacon provide insights into Asteraceae palaeo-polyploidization history and plant inulin production.</title>
        <authorList>
            <person name="Fan W."/>
            <person name="Wang S."/>
            <person name="Wang H."/>
            <person name="Wang A."/>
            <person name="Jiang F."/>
            <person name="Liu H."/>
            <person name="Zhao H."/>
            <person name="Xu D."/>
            <person name="Zhang Y."/>
        </authorList>
    </citation>
    <scope>NUCLEOTIDE SEQUENCE [LARGE SCALE GENOMIC DNA]</scope>
    <source>
        <strain evidence="2">cv. Niubang</strain>
    </source>
</reference>